<dbReference type="SMART" id="SM01019">
    <property type="entry name" value="B3"/>
    <property type="match status" value="2"/>
</dbReference>
<feature type="region of interest" description="Disordered" evidence="6">
    <location>
        <begin position="128"/>
        <end position="157"/>
    </location>
</feature>
<keyword evidence="2" id="KW-0805">Transcription regulation</keyword>
<evidence type="ECO:0000256" key="1">
    <source>
        <dbReference type="ARBA" id="ARBA00004123"/>
    </source>
</evidence>
<evidence type="ECO:0000256" key="6">
    <source>
        <dbReference type="SAM" id="MobiDB-lite"/>
    </source>
</evidence>
<protein>
    <recommendedName>
        <fullName evidence="7">TF-B3 domain-containing protein</fullName>
    </recommendedName>
</protein>
<accession>A0AAD8RBN4</accession>
<evidence type="ECO:0000313" key="9">
    <source>
        <dbReference type="Proteomes" id="UP001231189"/>
    </source>
</evidence>
<feature type="domain" description="TF-B3" evidence="7">
    <location>
        <begin position="1"/>
        <end position="87"/>
    </location>
</feature>
<evidence type="ECO:0000256" key="3">
    <source>
        <dbReference type="ARBA" id="ARBA00023125"/>
    </source>
</evidence>
<comment type="subcellular location">
    <subcellularLocation>
        <location evidence="1">Nucleus</location>
    </subcellularLocation>
</comment>
<dbReference type="CDD" id="cd10017">
    <property type="entry name" value="B3_DNA"/>
    <property type="match status" value="2"/>
</dbReference>
<evidence type="ECO:0000256" key="4">
    <source>
        <dbReference type="ARBA" id="ARBA00023163"/>
    </source>
</evidence>
<dbReference type="Gene3D" id="2.40.330.10">
    <property type="entry name" value="DNA-binding pseudobarrel domain"/>
    <property type="match status" value="2"/>
</dbReference>
<name>A0AAD8RBN4_LOLMU</name>
<dbReference type="AlphaFoldDB" id="A0AAD8RBN4"/>
<dbReference type="InterPro" id="IPR015300">
    <property type="entry name" value="DNA-bd_pseudobarrel_sf"/>
</dbReference>
<keyword evidence="5" id="KW-0539">Nucleus</keyword>
<proteinExistence type="predicted"/>
<reference evidence="8" key="1">
    <citation type="submission" date="2023-07" db="EMBL/GenBank/DDBJ databases">
        <title>A chromosome-level genome assembly of Lolium multiflorum.</title>
        <authorList>
            <person name="Chen Y."/>
            <person name="Copetti D."/>
            <person name="Kolliker R."/>
            <person name="Studer B."/>
        </authorList>
    </citation>
    <scope>NUCLEOTIDE SEQUENCE</scope>
    <source>
        <strain evidence="8">02402/16</strain>
        <tissue evidence="8">Leaf</tissue>
    </source>
</reference>
<evidence type="ECO:0000256" key="5">
    <source>
        <dbReference type="ARBA" id="ARBA00023242"/>
    </source>
</evidence>
<dbReference type="Proteomes" id="UP001231189">
    <property type="component" value="Unassembled WGS sequence"/>
</dbReference>
<dbReference type="PANTHER" id="PTHR31391:SF87">
    <property type="entry name" value="TF-B3 DOMAIN-CONTAINING PROTEIN"/>
    <property type="match status" value="1"/>
</dbReference>
<dbReference type="InterPro" id="IPR003340">
    <property type="entry name" value="B3_DNA-bd"/>
</dbReference>
<keyword evidence="4" id="KW-0804">Transcription</keyword>
<gene>
    <name evidence="8" type="ORF">QYE76_023413</name>
</gene>
<keyword evidence="9" id="KW-1185">Reference proteome</keyword>
<evidence type="ECO:0000259" key="7">
    <source>
        <dbReference type="PROSITE" id="PS50863"/>
    </source>
</evidence>
<dbReference type="GO" id="GO:0005634">
    <property type="term" value="C:nucleus"/>
    <property type="evidence" value="ECO:0007669"/>
    <property type="project" value="UniProtKB-SubCell"/>
</dbReference>
<dbReference type="PROSITE" id="PS50863">
    <property type="entry name" value="B3"/>
    <property type="match status" value="1"/>
</dbReference>
<dbReference type="SUPFAM" id="SSF101936">
    <property type="entry name" value="DNA-binding pseudobarrel domain"/>
    <property type="match status" value="2"/>
</dbReference>
<evidence type="ECO:0000256" key="2">
    <source>
        <dbReference type="ARBA" id="ARBA00023015"/>
    </source>
</evidence>
<organism evidence="8 9">
    <name type="scientific">Lolium multiflorum</name>
    <name type="common">Italian ryegrass</name>
    <name type="synonym">Lolium perenne subsp. multiflorum</name>
    <dbReference type="NCBI Taxonomy" id="4521"/>
    <lineage>
        <taxon>Eukaryota</taxon>
        <taxon>Viridiplantae</taxon>
        <taxon>Streptophyta</taxon>
        <taxon>Embryophyta</taxon>
        <taxon>Tracheophyta</taxon>
        <taxon>Spermatophyta</taxon>
        <taxon>Magnoliopsida</taxon>
        <taxon>Liliopsida</taxon>
        <taxon>Poales</taxon>
        <taxon>Poaceae</taxon>
        <taxon>BOP clade</taxon>
        <taxon>Pooideae</taxon>
        <taxon>Poodae</taxon>
        <taxon>Poeae</taxon>
        <taxon>Poeae Chloroplast Group 2 (Poeae type)</taxon>
        <taxon>Loliodinae</taxon>
        <taxon>Loliinae</taxon>
        <taxon>Lolium</taxon>
    </lineage>
</organism>
<sequence length="371" mass="43177">MDRNSRHSMVMPESFLNYFAWKLSRTIKLEAHDGNVYNVRITDLRNKTVLRSGWEAFVDANNIAEKDLLMFQYRGSARFKVLFFDSSGREKMVFCARIQSNSGEQEPSTYSRDVEDQMDARVEALAKRAKNDALSSPSRNLSGEDSPHERDSDEPDDHALLKPLYVIPKDYALAHFPHKNQTITFQLPGQRKKWHCEFRVRPDGGHCSRCWWDFACDNHLLYGDLCLFQPMKKAVGEKIQSDGSSDSEWSGFSTVGTPKVSVHDEDSSSPMVQHPPHHKFKWPDKTARNIMNILNKEATDKVRTERKIPDVQHGCIVQMRVLITKRIIAMVNFVASYWKNDTIDFQKILKERWPGHEYYHQRQPDQHDQQY</sequence>
<dbReference type="Pfam" id="PF02362">
    <property type="entry name" value="B3"/>
    <property type="match status" value="1"/>
</dbReference>
<feature type="compositionally biased region" description="Polar residues" evidence="6">
    <location>
        <begin position="133"/>
        <end position="143"/>
    </location>
</feature>
<evidence type="ECO:0000313" key="8">
    <source>
        <dbReference type="EMBL" id="KAK1617896.1"/>
    </source>
</evidence>
<comment type="caution">
    <text evidence="8">The sequence shown here is derived from an EMBL/GenBank/DDBJ whole genome shotgun (WGS) entry which is preliminary data.</text>
</comment>
<dbReference type="PANTHER" id="PTHR31391">
    <property type="entry name" value="B3 DOMAIN-CONTAINING PROTEIN OS11G0197600-RELATED"/>
    <property type="match status" value="1"/>
</dbReference>
<dbReference type="EMBL" id="JAUUTY010000006">
    <property type="protein sequence ID" value="KAK1617896.1"/>
    <property type="molecule type" value="Genomic_DNA"/>
</dbReference>
<dbReference type="GO" id="GO:0003677">
    <property type="term" value="F:DNA binding"/>
    <property type="evidence" value="ECO:0007669"/>
    <property type="project" value="UniProtKB-KW"/>
</dbReference>
<keyword evidence="3" id="KW-0238">DNA-binding</keyword>
<dbReference type="InterPro" id="IPR044837">
    <property type="entry name" value="REM16-like"/>
</dbReference>